<dbReference type="SUPFAM" id="SSF51556">
    <property type="entry name" value="Metallo-dependent hydrolases"/>
    <property type="match status" value="1"/>
</dbReference>
<protein>
    <submittedName>
        <fullName evidence="1">Dipeptidase</fullName>
    </submittedName>
</protein>
<evidence type="ECO:0000313" key="2">
    <source>
        <dbReference type="Proteomes" id="UP000626026"/>
    </source>
</evidence>
<dbReference type="CDD" id="cd01301">
    <property type="entry name" value="rDP_like"/>
    <property type="match status" value="1"/>
</dbReference>
<dbReference type="RefSeq" id="WP_187782958.1">
    <property type="nucleotide sequence ID" value="NZ_JACTVA010000003.1"/>
</dbReference>
<dbReference type="PANTHER" id="PTHR10443">
    <property type="entry name" value="MICROSOMAL DIPEPTIDASE"/>
    <property type="match status" value="1"/>
</dbReference>
<dbReference type="Pfam" id="PF01244">
    <property type="entry name" value="Peptidase_M19"/>
    <property type="match status" value="1"/>
</dbReference>
<gene>
    <name evidence="1" type="ORF">IBL26_02980</name>
</gene>
<sequence length="341" mass="36086">MPDTLKPAELHAATLTLDTHVDIPWPETPDPRSETNRCVDYPKMTAGGLKAVVFAAYLPQGLRTPEGFAAAAQRAEAMLRAIRATASGGDRRIASRSTDVEFARAEGGTSVLMAVENGYAMGDDLSRLALWRGLGACYVTLTHNGHNQLSDSAIPMASLGDGPTLHGGLSDLGRAAIAEMNALGLLVDISHVAKSAMMQAVSLSRSPVVATHTCCRALRDHPRNLDDEQLDAVASVNGVVQITAVPAFLRNPDADGRYRASVADMADHIDYAVKRIGLEHVGLSSDFDGGGGVEGWRSAADSANLTAELMRRGYDAPKIAHLWAGNFLRCMRMAEGVAAGS</sequence>
<dbReference type="PANTHER" id="PTHR10443:SF12">
    <property type="entry name" value="DIPEPTIDASE"/>
    <property type="match status" value="1"/>
</dbReference>
<dbReference type="Proteomes" id="UP000626026">
    <property type="component" value="Unassembled WGS sequence"/>
</dbReference>
<accession>A0ABR7RHI2</accession>
<dbReference type="PROSITE" id="PS51365">
    <property type="entry name" value="RENAL_DIPEPTIDASE_2"/>
    <property type="match status" value="1"/>
</dbReference>
<dbReference type="InterPro" id="IPR032466">
    <property type="entry name" value="Metal_Hydrolase"/>
</dbReference>
<dbReference type="EMBL" id="JACTVA010000003">
    <property type="protein sequence ID" value="MBC9205786.1"/>
    <property type="molecule type" value="Genomic_DNA"/>
</dbReference>
<dbReference type="InterPro" id="IPR008257">
    <property type="entry name" value="Pept_M19"/>
</dbReference>
<evidence type="ECO:0000313" key="1">
    <source>
        <dbReference type="EMBL" id="MBC9205786.1"/>
    </source>
</evidence>
<keyword evidence="2" id="KW-1185">Reference proteome</keyword>
<name>A0ABR7RHI2_9PROT</name>
<organism evidence="1 2">
    <name type="scientific">Teichococcus aerophilus</name>
    <dbReference type="NCBI Taxonomy" id="1224513"/>
    <lineage>
        <taxon>Bacteria</taxon>
        <taxon>Pseudomonadati</taxon>
        <taxon>Pseudomonadota</taxon>
        <taxon>Alphaproteobacteria</taxon>
        <taxon>Acetobacterales</taxon>
        <taxon>Roseomonadaceae</taxon>
        <taxon>Roseomonas</taxon>
    </lineage>
</organism>
<reference evidence="1 2" key="1">
    <citation type="journal article" date="2013" name="Int. J. Syst. Evol. Microbiol.">
        <title>Roseomonas aerophila sp. nov., isolated from air.</title>
        <authorList>
            <person name="Kim S.J."/>
            <person name="Weon H.Y."/>
            <person name="Ahn J.H."/>
            <person name="Hong S.B."/>
            <person name="Seok S.J."/>
            <person name="Whang K.S."/>
            <person name="Kwon S.W."/>
        </authorList>
    </citation>
    <scope>NUCLEOTIDE SEQUENCE [LARGE SCALE GENOMIC DNA]</scope>
    <source>
        <strain evidence="1 2">NBRC 108923</strain>
    </source>
</reference>
<dbReference type="Gene3D" id="3.20.20.140">
    <property type="entry name" value="Metal-dependent hydrolases"/>
    <property type="match status" value="1"/>
</dbReference>
<proteinExistence type="predicted"/>
<comment type="caution">
    <text evidence="1">The sequence shown here is derived from an EMBL/GenBank/DDBJ whole genome shotgun (WGS) entry which is preliminary data.</text>
</comment>